<keyword evidence="3" id="KW-1185">Reference proteome</keyword>
<proteinExistence type="predicted"/>
<feature type="region of interest" description="Disordered" evidence="1">
    <location>
        <begin position="10"/>
        <end position="32"/>
    </location>
</feature>
<protein>
    <submittedName>
        <fullName evidence="2">Uncharacterized protein</fullName>
    </submittedName>
</protein>
<gene>
    <name evidence="2" type="ORF">LARSCL_LOCUS4038</name>
</gene>
<reference evidence="2 3" key="1">
    <citation type="submission" date="2024-04" db="EMBL/GenBank/DDBJ databases">
        <authorList>
            <person name="Rising A."/>
            <person name="Reimegard J."/>
            <person name="Sonavane S."/>
            <person name="Akerstrom W."/>
            <person name="Nylinder S."/>
            <person name="Hedman E."/>
            <person name="Kallberg Y."/>
        </authorList>
    </citation>
    <scope>NUCLEOTIDE SEQUENCE [LARGE SCALE GENOMIC DNA]</scope>
</reference>
<comment type="caution">
    <text evidence="2">The sequence shown here is derived from an EMBL/GenBank/DDBJ whole genome shotgun (WGS) entry which is preliminary data.</text>
</comment>
<organism evidence="2 3">
    <name type="scientific">Larinioides sclopetarius</name>
    <dbReference type="NCBI Taxonomy" id="280406"/>
    <lineage>
        <taxon>Eukaryota</taxon>
        <taxon>Metazoa</taxon>
        <taxon>Ecdysozoa</taxon>
        <taxon>Arthropoda</taxon>
        <taxon>Chelicerata</taxon>
        <taxon>Arachnida</taxon>
        <taxon>Araneae</taxon>
        <taxon>Araneomorphae</taxon>
        <taxon>Entelegynae</taxon>
        <taxon>Araneoidea</taxon>
        <taxon>Araneidae</taxon>
        <taxon>Larinioides</taxon>
    </lineage>
</organism>
<sequence length="152" mass="17104">MWRRLLASRMSHKGTLRNASAPLKTNGGKDPNIFWNQSPRPRIEGNVQTHPPKTDPSLGARRNSLLRHHPIRAPCCEPRPQSRRALCPWYAYTPRSIPLALEKVLTRPPELATSPSYEVSRWLTGGDGIGWVIRFRYLRETETGGSGDLSPG</sequence>
<dbReference type="EMBL" id="CAXIEN010000032">
    <property type="protein sequence ID" value="CAL1268190.1"/>
    <property type="molecule type" value="Genomic_DNA"/>
</dbReference>
<name>A0AAV1Z9A5_9ARAC</name>
<dbReference type="Proteomes" id="UP001497382">
    <property type="component" value="Unassembled WGS sequence"/>
</dbReference>
<dbReference type="AlphaFoldDB" id="A0AAV1Z9A5"/>
<evidence type="ECO:0000313" key="3">
    <source>
        <dbReference type="Proteomes" id="UP001497382"/>
    </source>
</evidence>
<evidence type="ECO:0000256" key="1">
    <source>
        <dbReference type="SAM" id="MobiDB-lite"/>
    </source>
</evidence>
<evidence type="ECO:0000313" key="2">
    <source>
        <dbReference type="EMBL" id="CAL1268190.1"/>
    </source>
</evidence>
<accession>A0AAV1Z9A5</accession>